<organism evidence="2 3">
    <name type="scientific">Streptococcus didelphis</name>
    <dbReference type="NCBI Taxonomy" id="102886"/>
    <lineage>
        <taxon>Bacteria</taxon>
        <taxon>Bacillati</taxon>
        <taxon>Bacillota</taxon>
        <taxon>Bacilli</taxon>
        <taxon>Lactobacillales</taxon>
        <taxon>Streptococcaceae</taxon>
        <taxon>Streptococcus</taxon>
    </lineage>
</organism>
<proteinExistence type="predicted"/>
<keyword evidence="3" id="KW-1185">Reference proteome</keyword>
<evidence type="ECO:0000313" key="3">
    <source>
        <dbReference type="Proteomes" id="UP001238096"/>
    </source>
</evidence>
<accession>A0ABY9LGK9</accession>
<gene>
    <name evidence="2" type="ORF">N1496_08195</name>
</gene>
<evidence type="ECO:0000259" key="1">
    <source>
        <dbReference type="Pfam" id="PF07905"/>
    </source>
</evidence>
<dbReference type="Pfam" id="PF07905">
    <property type="entry name" value="PucR"/>
    <property type="match status" value="1"/>
</dbReference>
<protein>
    <submittedName>
        <fullName evidence="2">PucR family transcriptional regulator ligand-binding domain-containing protein</fullName>
    </submittedName>
</protein>
<name>A0ABY9LGK9_9STRE</name>
<dbReference type="RefSeq" id="WP_306675803.1">
    <property type="nucleotide sequence ID" value="NZ_CP104407.1"/>
</dbReference>
<evidence type="ECO:0000313" key="2">
    <source>
        <dbReference type="EMBL" id="WMB27970.1"/>
    </source>
</evidence>
<sequence length="93" mass="10685">MDSSINLKLLLKTCLFKDAELFTTEKGLDNPISSINIMDLLEIEQWLTGNELLIIGNFMKKYFTREFIDKLRAQKISAILSKKSFVIISVKTL</sequence>
<reference evidence="3" key="1">
    <citation type="submission" date="2022-10" db="EMBL/GenBank/DDBJ databases">
        <title>Streptococcus didelphis as causative of fatal infections in opossums (Didelphis albiventris).</title>
        <authorList>
            <person name="Breyer G.M."/>
            <person name="Da Silva M.E.R.J."/>
            <person name="Siqueira F.M."/>
        </authorList>
    </citation>
    <scope>NUCLEOTIDE SEQUENCE [LARGE SCALE GENOMIC DNA]</scope>
    <source>
        <strain evidence="3">LBVP101/21</strain>
    </source>
</reference>
<feature type="domain" description="Purine catabolism PurC-like" evidence="1">
    <location>
        <begin position="11"/>
        <end position="82"/>
    </location>
</feature>
<dbReference type="Proteomes" id="UP001238096">
    <property type="component" value="Chromosome"/>
</dbReference>
<dbReference type="InterPro" id="IPR012914">
    <property type="entry name" value="PucR_dom"/>
</dbReference>
<dbReference type="EMBL" id="CP110509">
    <property type="protein sequence ID" value="WMB27970.1"/>
    <property type="molecule type" value="Genomic_DNA"/>
</dbReference>